<feature type="transmembrane region" description="Helical" evidence="3">
    <location>
        <begin position="497"/>
        <end position="519"/>
    </location>
</feature>
<sequence length="563" mass="59803">MLLCSVSVLALIGCSYGLKKVPLEPRTIGARSPTAVSLNDGYSGNLGFSNVADAIWTATVYVQGRPFQASVPHTLQRDSGLSVWKVQMDSGSADLWVDTRNAALERASKTRRGGARNGAVSYAQDTDAAGPRVRGNVNVTLGAFTVDGPHALRPARASAVYGQLENTTHDGYPFLVNLFRGAPGVPPFMTFLLSRPDRGTTRGGLMSIREVAEEYAAVLDQPRLPVVSSGWWETFTDGIIANGELLSTHSNVTKSVAAEPGRNQSAVIFDTGTSLAAAPRAYVGAIHEEVPGAVFDGSLGYYTLPCDAKLNISMVFGSDTYPIDPIDDTARSVDPDGSYVCIGAFFPTPATADFILGAAFMRNVYALTSVSSHLTCHGDEPPCVQLLSTTDQDGAYASFDASIVRWVAQAWAQAHNISASEAAPQTTTYSLVPPPPKAPAPRPRLPPQPCVPGHFGCRLGVEREDIRWPFGSSSSEPRASSRSPSNHWQSELLRDSYVVLGLVAGAVLLLLGVLAKLVAGTSRGSASRHGPHVASGRPYDPDSEDTKPFVAPYDDPVRPIGSH</sequence>
<evidence type="ECO:0000313" key="6">
    <source>
        <dbReference type="EMBL" id="KZT73170.1"/>
    </source>
</evidence>
<dbReference type="InterPro" id="IPR033121">
    <property type="entry name" value="PEPTIDASE_A1"/>
</dbReference>
<feature type="domain" description="Peptidase A1" evidence="5">
    <location>
        <begin position="73"/>
        <end position="378"/>
    </location>
</feature>
<proteinExistence type="inferred from homology"/>
<feature type="region of interest" description="Disordered" evidence="2">
    <location>
        <begin position="424"/>
        <end position="448"/>
    </location>
</feature>
<keyword evidence="4" id="KW-0732">Signal</keyword>
<evidence type="ECO:0000256" key="2">
    <source>
        <dbReference type="SAM" id="MobiDB-lite"/>
    </source>
</evidence>
<dbReference type="GO" id="GO:0006508">
    <property type="term" value="P:proteolysis"/>
    <property type="evidence" value="ECO:0007669"/>
    <property type="project" value="UniProtKB-KW"/>
</dbReference>
<dbReference type="PRINTS" id="PR00792">
    <property type="entry name" value="PEPSIN"/>
</dbReference>
<organism evidence="6 7">
    <name type="scientific">Daedalea quercina L-15889</name>
    <dbReference type="NCBI Taxonomy" id="1314783"/>
    <lineage>
        <taxon>Eukaryota</taxon>
        <taxon>Fungi</taxon>
        <taxon>Dikarya</taxon>
        <taxon>Basidiomycota</taxon>
        <taxon>Agaricomycotina</taxon>
        <taxon>Agaricomycetes</taxon>
        <taxon>Polyporales</taxon>
        <taxon>Fomitopsis</taxon>
    </lineage>
</organism>
<dbReference type="InterPro" id="IPR001461">
    <property type="entry name" value="Aspartic_peptidase_A1"/>
</dbReference>
<accession>A0A165TAW6</accession>
<dbReference type="InterPro" id="IPR021109">
    <property type="entry name" value="Peptidase_aspartic_dom_sf"/>
</dbReference>
<dbReference type="PANTHER" id="PTHR47966:SF51">
    <property type="entry name" value="BETA-SITE APP-CLEAVING ENZYME, ISOFORM A-RELATED"/>
    <property type="match status" value="1"/>
</dbReference>
<keyword evidence="3" id="KW-0812">Transmembrane</keyword>
<keyword evidence="3" id="KW-0472">Membrane</keyword>
<dbReference type="SUPFAM" id="SSF50630">
    <property type="entry name" value="Acid proteases"/>
    <property type="match status" value="1"/>
</dbReference>
<evidence type="ECO:0000313" key="7">
    <source>
        <dbReference type="Proteomes" id="UP000076727"/>
    </source>
</evidence>
<evidence type="ECO:0000256" key="3">
    <source>
        <dbReference type="SAM" id="Phobius"/>
    </source>
</evidence>
<evidence type="ECO:0000256" key="4">
    <source>
        <dbReference type="SAM" id="SignalP"/>
    </source>
</evidence>
<keyword evidence="3" id="KW-1133">Transmembrane helix</keyword>
<feature type="compositionally biased region" description="Pro residues" evidence="2">
    <location>
        <begin position="432"/>
        <end position="448"/>
    </location>
</feature>
<protein>
    <submittedName>
        <fullName evidence="6">Acid protease</fullName>
    </submittedName>
</protein>
<feature type="signal peptide" evidence="4">
    <location>
        <begin position="1"/>
        <end position="17"/>
    </location>
</feature>
<dbReference type="AlphaFoldDB" id="A0A165TAW6"/>
<keyword evidence="6" id="KW-0378">Hydrolase</keyword>
<dbReference type="GO" id="GO:0004190">
    <property type="term" value="F:aspartic-type endopeptidase activity"/>
    <property type="evidence" value="ECO:0007669"/>
    <property type="project" value="InterPro"/>
</dbReference>
<dbReference type="STRING" id="1314783.A0A165TAW6"/>
<feature type="compositionally biased region" description="Low complexity" evidence="2">
    <location>
        <begin position="472"/>
        <end position="485"/>
    </location>
</feature>
<feature type="region of interest" description="Disordered" evidence="2">
    <location>
        <begin position="521"/>
        <end position="563"/>
    </location>
</feature>
<dbReference type="EMBL" id="KV429038">
    <property type="protein sequence ID" value="KZT73170.1"/>
    <property type="molecule type" value="Genomic_DNA"/>
</dbReference>
<evidence type="ECO:0000259" key="5">
    <source>
        <dbReference type="PROSITE" id="PS51767"/>
    </source>
</evidence>
<evidence type="ECO:0000256" key="1">
    <source>
        <dbReference type="ARBA" id="ARBA00007447"/>
    </source>
</evidence>
<reference evidence="6 7" key="1">
    <citation type="journal article" date="2016" name="Mol. Biol. Evol.">
        <title>Comparative Genomics of Early-Diverging Mushroom-Forming Fungi Provides Insights into the Origins of Lignocellulose Decay Capabilities.</title>
        <authorList>
            <person name="Nagy L.G."/>
            <person name="Riley R."/>
            <person name="Tritt A."/>
            <person name="Adam C."/>
            <person name="Daum C."/>
            <person name="Floudas D."/>
            <person name="Sun H."/>
            <person name="Yadav J.S."/>
            <person name="Pangilinan J."/>
            <person name="Larsson K.H."/>
            <person name="Matsuura K."/>
            <person name="Barry K."/>
            <person name="Labutti K."/>
            <person name="Kuo R."/>
            <person name="Ohm R.A."/>
            <person name="Bhattacharya S.S."/>
            <person name="Shirouzu T."/>
            <person name="Yoshinaga Y."/>
            <person name="Martin F.M."/>
            <person name="Grigoriev I.V."/>
            <person name="Hibbett D.S."/>
        </authorList>
    </citation>
    <scope>NUCLEOTIDE SEQUENCE [LARGE SCALE GENOMIC DNA]</scope>
    <source>
        <strain evidence="6 7">L-15889</strain>
    </source>
</reference>
<comment type="similarity">
    <text evidence="1">Belongs to the peptidase A1 family.</text>
</comment>
<keyword evidence="6" id="KW-0645">Protease</keyword>
<dbReference type="Proteomes" id="UP000076727">
    <property type="component" value="Unassembled WGS sequence"/>
</dbReference>
<gene>
    <name evidence="6" type="ORF">DAEQUDRAFT_762517</name>
</gene>
<feature type="chain" id="PRO_5007867061" evidence="4">
    <location>
        <begin position="18"/>
        <end position="563"/>
    </location>
</feature>
<dbReference type="PANTHER" id="PTHR47966">
    <property type="entry name" value="BETA-SITE APP-CLEAVING ENZYME, ISOFORM A-RELATED"/>
    <property type="match status" value="1"/>
</dbReference>
<feature type="region of interest" description="Disordered" evidence="2">
    <location>
        <begin position="468"/>
        <end position="487"/>
    </location>
</feature>
<dbReference type="Gene3D" id="2.40.70.10">
    <property type="entry name" value="Acid Proteases"/>
    <property type="match status" value="1"/>
</dbReference>
<dbReference type="Pfam" id="PF00026">
    <property type="entry name" value="Asp"/>
    <property type="match status" value="1"/>
</dbReference>
<keyword evidence="7" id="KW-1185">Reference proteome</keyword>
<dbReference type="PROSITE" id="PS51767">
    <property type="entry name" value="PEPTIDASE_A1"/>
    <property type="match status" value="1"/>
</dbReference>
<dbReference type="OrthoDB" id="771136at2759"/>
<name>A0A165TAW6_9APHY</name>